<proteinExistence type="predicted"/>
<organism evidence="1 2">
    <name type="scientific">Holotrichia oblita</name>
    <name type="common">Chafer beetle</name>
    <dbReference type="NCBI Taxonomy" id="644536"/>
    <lineage>
        <taxon>Eukaryota</taxon>
        <taxon>Metazoa</taxon>
        <taxon>Ecdysozoa</taxon>
        <taxon>Arthropoda</taxon>
        <taxon>Hexapoda</taxon>
        <taxon>Insecta</taxon>
        <taxon>Pterygota</taxon>
        <taxon>Neoptera</taxon>
        <taxon>Endopterygota</taxon>
        <taxon>Coleoptera</taxon>
        <taxon>Polyphaga</taxon>
        <taxon>Scarabaeiformia</taxon>
        <taxon>Scarabaeidae</taxon>
        <taxon>Melolonthinae</taxon>
        <taxon>Holotrichia</taxon>
    </lineage>
</organism>
<reference evidence="1" key="1">
    <citation type="submission" date="2022-04" db="EMBL/GenBank/DDBJ databases">
        <title>Chromosome-scale genome assembly of Holotrichia oblita Faldermann.</title>
        <authorList>
            <person name="Rongchong L."/>
        </authorList>
    </citation>
    <scope>NUCLEOTIDE SEQUENCE</scope>
    <source>
        <strain evidence="1">81SQS9</strain>
    </source>
</reference>
<keyword evidence="2" id="KW-1185">Reference proteome</keyword>
<name>A0ACB9TBP4_HOLOL</name>
<gene>
    <name evidence="1" type="ORF">MML48_3g00003021</name>
</gene>
<evidence type="ECO:0000313" key="1">
    <source>
        <dbReference type="EMBL" id="KAI4464217.1"/>
    </source>
</evidence>
<evidence type="ECO:0000313" key="2">
    <source>
        <dbReference type="Proteomes" id="UP001056778"/>
    </source>
</evidence>
<keyword evidence="1" id="KW-0031">Aminopeptidase</keyword>
<sequence>MRSQLLVAMTQAKNTTGFLKQLRELMHNSRYVGATLNAYIVPSNDAHNSEYLADCDKRRAFISGFTGSAGTAIITHDAACMWTDGRYYLQASQEMDTNWTLMKEGIPGTPTQGAWLSKHLPSGSKVGVDPHLLTYSKWNPLKSQLETAGHKLVAVEQNLIDVVWENKPAIPCNPIHPLGLEFTGKSVYEKWEKIQEHMANKNANLLVLTALDEIAYFLNLRGSDIEYNPVFFSYVLITKTGYILFVDPRKYNPDIKRHLKEQSCKANFEVRDYDEIISTIKAMTVDIEGFAWFSENSAYALTSLVPSKHLLTELTPVALMKAVKNEVEIKGMRNAHIKDAVALCCYFSWLENNIDKLEITEVSGAEKLEQFRATQKDFMGPSFATINSVGPHAAIIHYHPEKSTDVRITRDNVYLCDSGGQYRDGTTDVTRTFHFGTPTPFQKECYTRVLKGRTQIATMIFPTKIKGNCLDSFARQYLWSVGLDYGHGTGHGIGSYLNVHEGPMGVSWRHIPDDPGLEQGMFLSNEPGYYEDGKFGVRIEDIVLITEARTPYNFSNRGFLGLKLLLWFRYKLR</sequence>
<protein>
    <submittedName>
        <fullName evidence="1">Xaa-pro aminopeptidase 1</fullName>
    </submittedName>
</protein>
<accession>A0ACB9TBP4</accession>
<keyword evidence="1" id="KW-0645">Protease</keyword>
<dbReference type="EMBL" id="CM043017">
    <property type="protein sequence ID" value="KAI4464217.1"/>
    <property type="molecule type" value="Genomic_DNA"/>
</dbReference>
<comment type="caution">
    <text evidence="1">The sequence shown here is derived from an EMBL/GenBank/DDBJ whole genome shotgun (WGS) entry which is preliminary data.</text>
</comment>
<dbReference type="Proteomes" id="UP001056778">
    <property type="component" value="Chromosome 3"/>
</dbReference>
<keyword evidence="1" id="KW-0378">Hydrolase</keyword>